<keyword evidence="4 9" id="KW-0808">Transferase</keyword>
<dbReference type="InterPro" id="IPR005907">
    <property type="entry name" value="G1P_thy_trans_s"/>
</dbReference>
<comment type="catalytic activity">
    <reaction evidence="8 9">
        <text>dTTP + alpha-D-glucose 1-phosphate + H(+) = dTDP-alpha-D-glucose + diphosphate</text>
        <dbReference type="Rhea" id="RHEA:15225"/>
        <dbReference type="ChEBI" id="CHEBI:15378"/>
        <dbReference type="ChEBI" id="CHEBI:33019"/>
        <dbReference type="ChEBI" id="CHEBI:37568"/>
        <dbReference type="ChEBI" id="CHEBI:57477"/>
        <dbReference type="ChEBI" id="CHEBI:58601"/>
        <dbReference type="EC" id="2.7.7.24"/>
    </reaction>
</comment>
<keyword evidence="6 9" id="KW-0479">Metal-binding</keyword>
<dbReference type="SUPFAM" id="SSF53448">
    <property type="entry name" value="Nucleotide-diphospho-sugar transferases"/>
    <property type="match status" value="1"/>
</dbReference>
<keyword evidence="5 9" id="KW-0548">Nucleotidyltransferase</keyword>
<protein>
    <recommendedName>
        <fullName evidence="3 9">Glucose-1-phosphate thymidylyltransferase</fullName>
        <ecNumber evidence="3 9">2.7.7.24</ecNumber>
    </recommendedName>
</protein>
<keyword evidence="7 9" id="KW-0460">Magnesium</keyword>
<evidence type="ECO:0000256" key="8">
    <source>
        <dbReference type="ARBA" id="ARBA00049336"/>
    </source>
</evidence>
<evidence type="ECO:0000256" key="3">
    <source>
        <dbReference type="ARBA" id="ARBA00012461"/>
    </source>
</evidence>
<dbReference type="Gene3D" id="3.90.550.10">
    <property type="entry name" value="Spore Coat Polysaccharide Biosynthesis Protein SpsA, Chain A"/>
    <property type="match status" value="1"/>
</dbReference>
<comment type="similarity">
    <text evidence="2 9">Belongs to the glucose-1-phosphate thymidylyltransferase family.</text>
</comment>
<keyword evidence="12" id="KW-1185">Reference proteome</keyword>
<evidence type="ECO:0000256" key="6">
    <source>
        <dbReference type="ARBA" id="ARBA00022723"/>
    </source>
</evidence>
<evidence type="ECO:0000256" key="7">
    <source>
        <dbReference type="ARBA" id="ARBA00022842"/>
    </source>
</evidence>
<evidence type="ECO:0000259" key="10">
    <source>
        <dbReference type="Pfam" id="PF00483"/>
    </source>
</evidence>
<name>A0ABW5DVS5_9PROT</name>
<evidence type="ECO:0000256" key="9">
    <source>
        <dbReference type="RuleBase" id="RU003706"/>
    </source>
</evidence>
<dbReference type="Proteomes" id="UP001597295">
    <property type="component" value="Unassembled WGS sequence"/>
</dbReference>
<sequence length="293" mass="32617">MKGIILAGGSGTRLHPVTIPISKQLLPIWDKPMIFYPLSTLMLAGVTEILIITTPQDAPLFQRLLQDGSQWGISIEYAEQPKPEGLAQAFLIGEKFIGRDTVVLALGDNIYYGHQLERLLAVASHRVDTKGGGTVFGYHVADPERYGVVEFDAKGQAITIEEKPTQPRSNYAVTGLYFYGNDVIDIAKTVKPSHRGELEITDVSRVYLEQGRLSVEIMRRGYAWFDTGTHASLLQASEFVRTIEERQGLKIACIEEIAFRRGLIEASQVERLAAPLLKTPYGQYLKQVLNEGR</sequence>
<dbReference type="GO" id="GO:0008879">
    <property type="term" value="F:glucose-1-phosphate thymidylyltransferase activity"/>
    <property type="evidence" value="ECO:0007669"/>
    <property type="project" value="UniProtKB-EC"/>
</dbReference>
<evidence type="ECO:0000313" key="12">
    <source>
        <dbReference type="Proteomes" id="UP001597295"/>
    </source>
</evidence>
<dbReference type="CDD" id="cd02538">
    <property type="entry name" value="G1P_TT_short"/>
    <property type="match status" value="1"/>
</dbReference>
<dbReference type="InterPro" id="IPR005835">
    <property type="entry name" value="NTP_transferase_dom"/>
</dbReference>
<evidence type="ECO:0000256" key="5">
    <source>
        <dbReference type="ARBA" id="ARBA00022695"/>
    </source>
</evidence>
<proteinExistence type="inferred from homology"/>
<evidence type="ECO:0000256" key="4">
    <source>
        <dbReference type="ARBA" id="ARBA00022679"/>
    </source>
</evidence>
<dbReference type="PANTHER" id="PTHR43532">
    <property type="entry name" value="GLUCOSE-1-PHOSPHATE THYMIDYLYLTRANSFERASE"/>
    <property type="match status" value="1"/>
</dbReference>
<evidence type="ECO:0000313" key="11">
    <source>
        <dbReference type="EMBL" id="MFD2263556.1"/>
    </source>
</evidence>
<accession>A0ABW5DVS5</accession>
<reference evidence="12" key="1">
    <citation type="journal article" date="2019" name="Int. J. Syst. Evol. Microbiol.">
        <title>The Global Catalogue of Microorganisms (GCM) 10K type strain sequencing project: providing services to taxonomists for standard genome sequencing and annotation.</title>
        <authorList>
            <consortium name="The Broad Institute Genomics Platform"/>
            <consortium name="The Broad Institute Genome Sequencing Center for Infectious Disease"/>
            <person name="Wu L."/>
            <person name="Ma J."/>
        </authorList>
    </citation>
    <scope>NUCLEOTIDE SEQUENCE [LARGE SCALE GENOMIC DNA]</scope>
    <source>
        <strain evidence="12">CGMCC 1.19062</strain>
    </source>
</reference>
<dbReference type="EMBL" id="JBHUIP010000012">
    <property type="protein sequence ID" value="MFD2263556.1"/>
    <property type="molecule type" value="Genomic_DNA"/>
</dbReference>
<comment type="cofactor">
    <cofactor evidence="1">
        <name>Mg(2+)</name>
        <dbReference type="ChEBI" id="CHEBI:18420"/>
    </cofactor>
</comment>
<dbReference type="Pfam" id="PF00483">
    <property type="entry name" value="NTP_transferase"/>
    <property type="match status" value="1"/>
</dbReference>
<dbReference type="EC" id="2.7.7.24" evidence="3 9"/>
<dbReference type="NCBIfam" id="TIGR01207">
    <property type="entry name" value="rmlA"/>
    <property type="match status" value="1"/>
</dbReference>
<organism evidence="11 12">
    <name type="scientific">Lacibacterium aquatile</name>
    <dbReference type="NCBI Taxonomy" id="1168082"/>
    <lineage>
        <taxon>Bacteria</taxon>
        <taxon>Pseudomonadati</taxon>
        <taxon>Pseudomonadota</taxon>
        <taxon>Alphaproteobacteria</taxon>
        <taxon>Rhodospirillales</taxon>
        <taxon>Rhodospirillaceae</taxon>
    </lineage>
</organism>
<dbReference type="PANTHER" id="PTHR43532:SF1">
    <property type="entry name" value="GLUCOSE-1-PHOSPHATE THYMIDYLYLTRANSFERASE 1"/>
    <property type="match status" value="1"/>
</dbReference>
<gene>
    <name evidence="11" type="primary">rfbA</name>
    <name evidence="11" type="ORF">ACFSM5_11705</name>
</gene>
<evidence type="ECO:0000256" key="2">
    <source>
        <dbReference type="ARBA" id="ARBA00010480"/>
    </source>
</evidence>
<comment type="function">
    <text evidence="9">Catalyzes the formation of dTDP-glucose, from dTTP and glucose 1-phosphate, as well as its pyrophosphorolysis.</text>
</comment>
<comment type="caution">
    <text evidence="11">The sequence shown here is derived from an EMBL/GenBank/DDBJ whole genome shotgun (WGS) entry which is preliminary data.</text>
</comment>
<dbReference type="InterPro" id="IPR029044">
    <property type="entry name" value="Nucleotide-diphossugar_trans"/>
</dbReference>
<feature type="domain" description="Nucleotidyl transferase" evidence="10">
    <location>
        <begin position="2"/>
        <end position="241"/>
    </location>
</feature>
<dbReference type="RefSeq" id="WP_379876576.1">
    <property type="nucleotide sequence ID" value="NZ_JBHUIP010000012.1"/>
</dbReference>
<evidence type="ECO:0000256" key="1">
    <source>
        <dbReference type="ARBA" id="ARBA00001946"/>
    </source>
</evidence>